<feature type="non-terminal residue" evidence="2">
    <location>
        <position position="195"/>
    </location>
</feature>
<evidence type="ECO:0000256" key="1">
    <source>
        <dbReference type="SAM" id="MobiDB-lite"/>
    </source>
</evidence>
<dbReference type="Proteomes" id="UP000574390">
    <property type="component" value="Unassembled WGS sequence"/>
</dbReference>
<feature type="non-terminal residue" evidence="2">
    <location>
        <position position="1"/>
    </location>
</feature>
<dbReference type="AlphaFoldDB" id="A0A7J6Q826"/>
<evidence type="ECO:0000313" key="3">
    <source>
        <dbReference type="Proteomes" id="UP000574390"/>
    </source>
</evidence>
<reference evidence="2 3" key="1">
    <citation type="submission" date="2020-04" db="EMBL/GenBank/DDBJ databases">
        <title>Perkinsus olseni comparative genomics.</title>
        <authorList>
            <person name="Bogema D.R."/>
        </authorList>
    </citation>
    <scope>NUCLEOTIDE SEQUENCE [LARGE SCALE GENOMIC DNA]</scope>
    <source>
        <strain evidence="2">ATCC PRA-205</strain>
    </source>
</reference>
<feature type="region of interest" description="Disordered" evidence="1">
    <location>
        <begin position="81"/>
        <end position="195"/>
    </location>
</feature>
<accession>A0A7J6Q826</accession>
<protein>
    <submittedName>
        <fullName evidence="2">Uncharacterized protein</fullName>
    </submittedName>
</protein>
<comment type="caution">
    <text evidence="2">The sequence shown here is derived from an EMBL/GenBank/DDBJ whole genome shotgun (WGS) entry which is preliminary data.</text>
</comment>
<feature type="compositionally biased region" description="Low complexity" evidence="1">
    <location>
        <begin position="81"/>
        <end position="93"/>
    </location>
</feature>
<dbReference type="EMBL" id="JABANM010031583">
    <property type="protein sequence ID" value="KAF4704322.1"/>
    <property type="molecule type" value="Genomic_DNA"/>
</dbReference>
<evidence type="ECO:0000313" key="2">
    <source>
        <dbReference type="EMBL" id="KAF4704322.1"/>
    </source>
</evidence>
<name>A0A7J6Q826_PEROL</name>
<sequence>LASTVPMMFTAGAWPHVAAPMVPQLSSSQRRASLGATITPPAVAAAATVIQRGSLQGGQSGLLPAAILMNPLGQPSVAIAQPQQQTGAPARPATARKAKSSMKREDSRTATAVGGSKLPTPSSLRKLENIRPHSAGSRKKAREPESSHSQPRNFSPASRTTLRGSVRGRRSSRRERDRSLANGESRPPTGRVEDW</sequence>
<feature type="compositionally biased region" description="Polar residues" evidence="1">
    <location>
        <begin position="147"/>
        <end position="157"/>
    </location>
</feature>
<gene>
    <name evidence="2" type="ORF">FOZ62_011506</name>
</gene>
<proteinExistence type="predicted"/>
<organism evidence="2 3">
    <name type="scientific">Perkinsus olseni</name>
    <name type="common">Perkinsus atlanticus</name>
    <dbReference type="NCBI Taxonomy" id="32597"/>
    <lineage>
        <taxon>Eukaryota</taxon>
        <taxon>Sar</taxon>
        <taxon>Alveolata</taxon>
        <taxon>Perkinsozoa</taxon>
        <taxon>Perkinsea</taxon>
        <taxon>Perkinsida</taxon>
        <taxon>Perkinsidae</taxon>
        <taxon>Perkinsus</taxon>
    </lineage>
</organism>